<evidence type="ECO:0000313" key="1">
    <source>
        <dbReference type="EMBL" id="GAA2819287.1"/>
    </source>
</evidence>
<accession>A0ABN3VMY7</accession>
<organism evidence="1 2">
    <name type="scientific">Saccharopolyspora taberi</name>
    <dbReference type="NCBI Taxonomy" id="60895"/>
    <lineage>
        <taxon>Bacteria</taxon>
        <taxon>Bacillati</taxon>
        <taxon>Actinomycetota</taxon>
        <taxon>Actinomycetes</taxon>
        <taxon>Pseudonocardiales</taxon>
        <taxon>Pseudonocardiaceae</taxon>
        <taxon>Saccharopolyspora</taxon>
    </lineage>
</organism>
<comment type="caution">
    <text evidence="1">The sequence shown here is derived from an EMBL/GenBank/DDBJ whole genome shotgun (WGS) entry which is preliminary data.</text>
</comment>
<dbReference type="Proteomes" id="UP001500979">
    <property type="component" value="Unassembled WGS sequence"/>
</dbReference>
<dbReference type="RefSeq" id="WP_344686037.1">
    <property type="nucleotide sequence ID" value="NZ_BAAAUX010000037.1"/>
</dbReference>
<protein>
    <submittedName>
        <fullName evidence="1">Uncharacterized protein</fullName>
    </submittedName>
</protein>
<name>A0ABN3VMY7_9PSEU</name>
<keyword evidence="2" id="KW-1185">Reference proteome</keyword>
<dbReference type="EMBL" id="BAAAUX010000037">
    <property type="protein sequence ID" value="GAA2819287.1"/>
    <property type="molecule type" value="Genomic_DNA"/>
</dbReference>
<evidence type="ECO:0000313" key="2">
    <source>
        <dbReference type="Proteomes" id="UP001500979"/>
    </source>
</evidence>
<sequence length="117" mass="12826">MDGYRVFLWGWVDRDHVVRALGALRGFDTIDGPVGAVDVFGVRSGVLVELAREGRNAVQVRFVDAGGPGDAWTQAHSFLWIATRRLPVDEALLIGGPEPLHFCRGRIHPVGASEEQH</sequence>
<reference evidence="1 2" key="1">
    <citation type="journal article" date="2019" name="Int. J. Syst. Evol. Microbiol.">
        <title>The Global Catalogue of Microorganisms (GCM) 10K type strain sequencing project: providing services to taxonomists for standard genome sequencing and annotation.</title>
        <authorList>
            <consortium name="The Broad Institute Genomics Platform"/>
            <consortium name="The Broad Institute Genome Sequencing Center for Infectious Disease"/>
            <person name="Wu L."/>
            <person name="Ma J."/>
        </authorList>
    </citation>
    <scope>NUCLEOTIDE SEQUENCE [LARGE SCALE GENOMIC DNA]</scope>
    <source>
        <strain evidence="1 2">JCM 9383</strain>
    </source>
</reference>
<proteinExistence type="predicted"/>
<gene>
    <name evidence="1" type="ORF">GCM10010470_63260</name>
</gene>